<evidence type="ECO:0000256" key="1">
    <source>
        <dbReference type="ARBA" id="ARBA00004141"/>
    </source>
</evidence>
<evidence type="ECO:0000313" key="8">
    <source>
        <dbReference type="Proteomes" id="UP001427805"/>
    </source>
</evidence>
<dbReference type="InterPro" id="IPR002810">
    <property type="entry name" value="NfeD-like_C"/>
</dbReference>
<dbReference type="InterPro" id="IPR012340">
    <property type="entry name" value="NA-bd_OB-fold"/>
</dbReference>
<dbReference type="InterPro" id="IPR052165">
    <property type="entry name" value="Membrane_assoc_protease"/>
</dbReference>
<dbReference type="RefSeq" id="WP_346245912.1">
    <property type="nucleotide sequence ID" value="NZ_JBDIZK010000003.1"/>
</dbReference>
<dbReference type="EMBL" id="JBDIZK010000003">
    <property type="protein sequence ID" value="MEN3746921.1"/>
    <property type="molecule type" value="Genomic_DNA"/>
</dbReference>
<dbReference type="Pfam" id="PF01957">
    <property type="entry name" value="NfeD"/>
    <property type="match status" value="1"/>
</dbReference>
<evidence type="ECO:0000256" key="3">
    <source>
        <dbReference type="ARBA" id="ARBA00022989"/>
    </source>
</evidence>
<proteinExistence type="predicted"/>
<evidence type="ECO:0000256" key="5">
    <source>
        <dbReference type="SAM" id="Phobius"/>
    </source>
</evidence>
<comment type="caution">
    <text evidence="7">The sequence shown here is derived from an EMBL/GenBank/DDBJ whole genome shotgun (WGS) entry which is preliminary data.</text>
</comment>
<evidence type="ECO:0000259" key="6">
    <source>
        <dbReference type="Pfam" id="PF01957"/>
    </source>
</evidence>
<accession>A0ABV0B8L7</accession>
<sequence>MNELQAILAQPGIAWLALAAVLAIVELIVPGIFLVFIAAGAAATGLIALVLPLPVFVEIGIFAVASSVAVAVGRRWYVDRPVPSSDPLLNDRIARLIGQTVTVSHPIIAGEGRVRVGDGEWPARGLDAPTGARVRIVGQRDGSLDVEPVIS</sequence>
<gene>
    <name evidence="7" type="ORF">TPR58_07065</name>
</gene>
<keyword evidence="2 5" id="KW-0812">Transmembrane</keyword>
<feature type="transmembrane region" description="Helical" evidence="5">
    <location>
        <begin position="12"/>
        <end position="39"/>
    </location>
</feature>
<evidence type="ECO:0000313" key="7">
    <source>
        <dbReference type="EMBL" id="MEN3746921.1"/>
    </source>
</evidence>
<feature type="domain" description="NfeD-like C-terminal" evidence="6">
    <location>
        <begin position="94"/>
        <end position="148"/>
    </location>
</feature>
<protein>
    <submittedName>
        <fullName evidence="7">NfeD family protein</fullName>
    </submittedName>
</protein>
<dbReference type="PANTHER" id="PTHR33507:SF3">
    <property type="entry name" value="INNER MEMBRANE PROTEIN YBBJ"/>
    <property type="match status" value="1"/>
</dbReference>
<keyword evidence="8" id="KW-1185">Reference proteome</keyword>
<evidence type="ECO:0000256" key="2">
    <source>
        <dbReference type="ARBA" id="ARBA00022692"/>
    </source>
</evidence>
<organism evidence="7 8">
    <name type="scientific">Sphingomonas rustica</name>
    <dbReference type="NCBI Taxonomy" id="3103142"/>
    <lineage>
        <taxon>Bacteria</taxon>
        <taxon>Pseudomonadati</taxon>
        <taxon>Pseudomonadota</taxon>
        <taxon>Alphaproteobacteria</taxon>
        <taxon>Sphingomonadales</taxon>
        <taxon>Sphingomonadaceae</taxon>
        <taxon>Sphingomonas</taxon>
    </lineage>
</organism>
<keyword evidence="3 5" id="KW-1133">Transmembrane helix</keyword>
<evidence type="ECO:0000256" key="4">
    <source>
        <dbReference type="ARBA" id="ARBA00023136"/>
    </source>
</evidence>
<dbReference type="PANTHER" id="PTHR33507">
    <property type="entry name" value="INNER MEMBRANE PROTEIN YBBJ"/>
    <property type="match status" value="1"/>
</dbReference>
<keyword evidence="4 5" id="KW-0472">Membrane</keyword>
<reference evidence="7 8" key="1">
    <citation type="submission" date="2024-05" db="EMBL/GenBank/DDBJ databases">
        <title>Sphingomonas sp. HF-S3 16S ribosomal RNA gene Genome sequencing and assembly.</title>
        <authorList>
            <person name="Lee H."/>
        </authorList>
    </citation>
    <scope>NUCLEOTIDE SEQUENCE [LARGE SCALE GENOMIC DNA]</scope>
    <source>
        <strain evidence="7 8">HF-S3</strain>
    </source>
</reference>
<name>A0ABV0B8L7_9SPHN</name>
<dbReference type="Gene3D" id="2.40.50.140">
    <property type="entry name" value="Nucleic acid-binding proteins"/>
    <property type="match status" value="1"/>
</dbReference>
<dbReference type="Proteomes" id="UP001427805">
    <property type="component" value="Unassembled WGS sequence"/>
</dbReference>
<comment type="subcellular location">
    <subcellularLocation>
        <location evidence="1">Membrane</location>
        <topology evidence="1">Multi-pass membrane protein</topology>
    </subcellularLocation>
</comment>
<feature type="transmembrane region" description="Helical" evidence="5">
    <location>
        <begin position="45"/>
        <end position="72"/>
    </location>
</feature>